<evidence type="ECO:0000313" key="2">
    <source>
        <dbReference type="EMBL" id="QEW01862.1"/>
    </source>
</evidence>
<keyword evidence="1" id="KW-0732">Signal</keyword>
<dbReference type="EMBL" id="CP044232">
    <property type="protein sequence ID" value="QEW01862.1"/>
    <property type="molecule type" value="Genomic_DNA"/>
</dbReference>
<feature type="chain" id="PRO_5038465568" description="Secreted protein" evidence="1">
    <location>
        <begin position="29"/>
        <end position="238"/>
    </location>
</feature>
<dbReference type="Proteomes" id="UP000325516">
    <property type="component" value="Chromosome"/>
</dbReference>
<gene>
    <name evidence="2" type="ORF">F6J85_01275</name>
</gene>
<dbReference type="RefSeq" id="WP_150923507.1">
    <property type="nucleotide sequence ID" value="NZ_CP044232.1"/>
</dbReference>
<organism evidence="2 3">
    <name type="scientific">Microbacterium lushaniae</name>
    <dbReference type="NCBI Taxonomy" id="2614639"/>
    <lineage>
        <taxon>Bacteria</taxon>
        <taxon>Bacillati</taxon>
        <taxon>Actinomycetota</taxon>
        <taxon>Actinomycetes</taxon>
        <taxon>Micrococcales</taxon>
        <taxon>Microbacteriaceae</taxon>
        <taxon>Microbacterium</taxon>
    </lineage>
</organism>
<dbReference type="AlphaFoldDB" id="A0A5J6L0B2"/>
<evidence type="ECO:0000313" key="3">
    <source>
        <dbReference type="Proteomes" id="UP000325516"/>
    </source>
</evidence>
<accession>A0A5J6L0B2</accession>
<name>A0A5J6L0B2_9MICO</name>
<keyword evidence="3" id="KW-1185">Reference proteome</keyword>
<reference evidence="3" key="1">
    <citation type="submission" date="2019-09" db="EMBL/GenBank/DDBJ databases">
        <title>Mumia zhuanghuii sp. nov. isolated from the intestinal contents of plateau pika (Ochotona curzoniae) in the Qinghai-Tibet plateau of China.</title>
        <authorList>
            <person name="Tian Z."/>
        </authorList>
    </citation>
    <scope>NUCLEOTIDE SEQUENCE [LARGE SCALE GENOMIC DNA]</scope>
    <source>
        <strain evidence="3">L-031</strain>
    </source>
</reference>
<feature type="signal peptide" evidence="1">
    <location>
        <begin position="1"/>
        <end position="28"/>
    </location>
</feature>
<protein>
    <recommendedName>
        <fullName evidence="4">Secreted protein</fullName>
    </recommendedName>
</protein>
<sequence>MSRRIRSLVVAWGAAALAVGVLSGCASGQGGASSAPPATQTGDAVDVGAAWLDGGAMVGVLVAGSSTCKPFAEEVAYDDGVLSVSVMEPDGACTRDYVLRGLAVPLPEGVDPAEDLTIEVRGSGYVGRTDLPGAPGLTPGTGMDGGQPSAGWAGPGTFALLTWGSSSCPPQVESAAVSAPGEISVAFVAPAPDQICTADMAARVTVVEVPDVPAGVAYEAVLSGDSYDGIRIPIAGQP</sequence>
<proteinExistence type="predicted"/>
<dbReference type="PROSITE" id="PS51257">
    <property type="entry name" value="PROKAR_LIPOPROTEIN"/>
    <property type="match status" value="1"/>
</dbReference>
<evidence type="ECO:0008006" key="4">
    <source>
        <dbReference type="Google" id="ProtNLM"/>
    </source>
</evidence>
<dbReference type="KEGG" id="mlz:F6J85_01275"/>
<evidence type="ECO:0000256" key="1">
    <source>
        <dbReference type="SAM" id="SignalP"/>
    </source>
</evidence>